<evidence type="ECO:0000256" key="4">
    <source>
        <dbReference type="ARBA" id="ARBA00023163"/>
    </source>
</evidence>
<dbReference type="GO" id="GO:0008270">
    <property type="term" value="F:zinc ion binding"/>
    <property type="evidence" value="ECO:0007669"/>
    <property type="project" value="InterPro"/>
</dbReference>
<dbReference type="GO" id="GO:0005634">
    <property type="term" value="C:nucleus"/>
    <property type="evidence" value="ECO:0007669"/>
    <property type="project" value="UniProtKB-SubCell"/>
</dbReference>
<feature type="compositionally biased region" description="Polar residues" evidence="6">
    <location>
        <begin position="114"/>
        <end position="123"/>
    </location>
</feature>
<evidence type="ECO:0000259" key="7">
    <source>
        <dbReference type="PROSITE" id="PS50048"/>
    </source>
</evidence>
<keyword evidence="5" id="KW-0539">Nucleus</keyword>
<dbReference type="InterPro" id="IPR001138">
    <property type="entry name" value="Zn2Cys6_DnaBD"/>
</dbReference>
<protein>
    <recommendedName>
        <fullName evidence="7">Zn(2)-C6 fungal-type domain-containing protein</fullName>
    </recommendedName>
</protein>
<evidence type="ECO:0000256" key="1">
    <source>
        <dbReference type="ARBA" id="ARBA00004123"/>
    </source>
</evidence>
<keyword evidence="2" id="KW-0805">Transcription regulation</keyword>
<dbReference type="RefSeq" id="XP_023624084.1">
    <property type="nucleotide sequence ID" value="XM_023768316.1"/>
</dbReference>
<dbReference type="EMBL" id="FJUY01000003">
    <property type="protein sequence ID" value="CZT17191.1"/>
    <property type="molecule type" value="Genomic_DNA"/>
</dbReference>
<keyword evidence="9" id="KW-1185">Reference proteome</keyword>
<dbReference type="CDD" id="cd00067">
    <property type="entry name" value="GAL4"/>
    <property type="match status" value="1"/>
</dbReference>
<evidence type="ECO:0000256" key="2">
    <source>
        <dbReference type="ARBA" id="ARBA00023015"/>
    </source>
</evidence>
<evidence type="ECO:0000256" key="3">
    <source>
        <dbReference type="ARBA" id="ARBA00023125"/>
    </source>
</evidence>
<feature type="compositionally biased region" description="Low complexity" evidence="6">
    <location>
        <begin position="104"/>
        <end position="113"/>
    </location>
</feature>
<organism evidence="8 9">
    <name type="scientific">Ramularia collo-cygni</name>
    <dbReference type="NCBI Taxonomy" id="112498"/>
    <lineage>
        <taxon>Eukaryota</taxon>
        <taxon>Fungi</taxon>
        <taxon>Dikarya</taxon>
        <taxon>Ascomycota</taxon>
        <taxon>Pezizomycotina</taxon>
        <taxon>Dothideomycetes</taxon>
        <taxon>Dothideomycetidae</taxon>
        <taxon>Mycosphaerellales</taxon>
        <taxon>Mycosphaerellaceae</taxon>
        <taxon>Ramularia</taxon>
    </lineage>
</organism>
<dbReference type="GO" id="GO:0000976">
    <property type="term" value="F:transcription cis-regulatory region binding"/>
    <property type="evidence" value="ECO:0007669"/>
    <property type="project" value="TreeGrafter"/>
</dbReference>
<dbReference type="Proteomes" id="UP000225277">
    <property type="component" value="Unassembled WGS sequence"/>
</dbReference>
<dbReference type="InterPro" id="IPR036864">
    <property type="entry name" value="Zn2-C6_fun-type_DNA-bd_sf"/>
</dbReference>
<gene>
    <name evidence="8" type="ORF">RCC_03023</name>
</gene>
<dbReference type="InterPro" id="IPR051089">
    <property type="entry name" value="prtT"/>
</dbReference>
<proteinExistence type="predicted"/>
<dbReference type="GeneID" id="35598232"/>
<dbReference type="PROSITE" id="PS50048">
    <property type="entry name" value="ZN2_CY6_FUNGAL_2"/>
    <property type="match status" value="1"/>
</dbReference>
<feature type="region of interest" description="Disordered" evidence="6">
    <location>
        <begin position="89"/>
        <end position="123"/>
    </location>
</feature>
<dbReference type="PANTHER" id="PTHR31845">
    <property type="entry name" value="FINGER DOMAIN PROTEIN, PUTATIVE-RELATED"/>
    <property type="match status" value="1"/>
</dbReference>
<dbReference type="OrthoDB" id="3365636at2759"/>
<dbReference type="AlphaFoldDB" id="A0A2D3UPD9"/>
<dbReference type="PANTHER" id="PTHR31845:SF39">
    <property type="entry name" value="TRANSCRIPTION FACTOR PBCR-RELATED"/>
    <property type="match status" value="1"/>
</dbReference>
<accession>A0A2D3UPD9</accession>
<reference evidence="8 9" key="1">
    <citation type="submission" date="2016-03" db="EMBL/GenBank/DDBJ databases">
        <authorList>
            <person name="Ploux O."/>
        </authorList>
    </citation>
    <scope>NUCLEOTIDE SEQUENCE [LARGE SCALE GENOMIC DNA]</scope>
    <source>
        <strain evidence="8 9">URUG2</strain>
    </source>
</reference>
<comment type="subcellular location">
    <subcellularLocation>
        <location evidence="1">Nucleus</location>
    </subcellularLocation>
</comment>
<dbReference type="SUPFAM" id="SSF57701">
    <property type="entry name" value="Zn2/Cys6 DNA-binding domain"/>
    <property type="match status" value="1"/>
</dbReference>
<sequence>MSKRGRACEACSKIKIKCELGASTGLEPPCERCLRLKKQCVLSQPKRQKDRVAELEAQVETLTRLLQAQGIRDPAVISSTPASEALNLAASDKAKKKRRRVDDASSYSASNDSPTGSSSETSQGQDLNVAILDQTVDYATQEQLLNRYLNKQLPVFPLVPINGDCSLDVLRNERPVLMYAVIYAAGPGILSEDQQESVSKILLNNLTNVPFSPGPQTLDIIQAIQITCLYYRSPRHYVQLSVFGLIEVGLKMVTKLGHAGPLSPPPTVPVSVQNTDVGSIGSIDAWRAILVSHLLATAMSIFIRRKPHTRWTKEHDMCLLQLQYSVVSKPTDAWLSQLIRAEHVCEQIAEQMGFWDSTTFMDLADPSTRLKTQTCRNIILNWRMTIPSHIRTPLLLFWEHLATAYMHEAVLHTATNKHSFAAPFVAENLSVSDFPAPAIVTQDQITALFELTTAAQAMIDLFSSLDVEILAVMSGYLHSSRAAYALFILAKLSVATMAPGNTFGAVLDGNMLLVGHYADKLIDNGTRVRAIDERCAPARILLAADSVKEWYLNFTSIVSSSDQAFHQLQEPENLQAATGSINMAQGPEMSTLEDGLDLDAAQLTAAAVDWENHFYYSLNTADFGLDMLFAEEPQPFGGEVYHDAAYQARP</sequence>
<evidence type="ECO:0000313" key="9">
    <source>
        <dbReference type="Proteomes" id="UP000225277"/>
    </source>
</evidence>
<name>A0A2D3UPD9_9PEZI</name>
<feature type="domain" description="Zn(2)-C6 fungal-type" evidence="7">
    <location>
        <begin position="7"/>
        <end position="42"/>
    </location>
</feature>
<keyword evidence="3" id="KW-0238">DNA-binding</keyword>
<dbReference type="PROSITE" id="PS00463">
    <property type="entry name" value="ZN2_CY6_FUNGAL_1"/>
    <property type="match status" value="1"/>
</dbReference>
<dbReference type="Gene3D" id="4.10.240.10">
    <property type="entry name" value="Zn(2)-C6 fungal-type DNA-binding domain"/>
    <property type="match status" value="1"/>
</dbReference>
<evidence type="ECO:0000256" key="6">
    <source>
        <dbReference type="SAM" id="MobiDB-lite"/>
    </source>
</evidence>
<keyword evidence="4" id="KW-0804">Transcription</keyword>
<dbReference type="STRING" id="112498.A0A2D3UPD9"/>
<evidence type="ECO:0000313" key="8">
    <source>
        <dbReference type="EMBL" id="CZT17191.1"/>
    </source>
</evidence>
<evidence type="ECO:0000256" key="5">
    <source>
        <dbReference type="ARBA" id="ARBA00023242"/>
    </source>
</evidence>
<dbReference type="GO" id="GO:0000981">
    <property type="term" value="F:DNA-binding transcription factor activity, RNA polymerase II-specific"/>
    <property type="evidence" value="ECO:0007669"/>
    <property type="project" value="InterPro"/>
</dbReference>
<dbReference type="Pfam" id="PF00172">
    <property type="entry name" value="Zn_clus"/>
    <property type="match status" value="1"/>
</dbReference>
<dbReference type="SMART" id="SM00066">
    <property type="entry name" value="GAL4"/>
    <property type="match status" value="1"/>
</dbReference>